<keyword evidence="5 12" id="KW-0813">Transport</keyword>
<keyword evidence="8 12" id="KW-0812">Transmembrane</keyword>
<evidence type="ECO:0000256" key="6">
    <source>
        <dbReference type="ARBA" id="ARBA00022475"/>
    </source>
</evidence>
<evidence type="ECO:0000256" key="1">
    <source>
        <dbReference type="ARBA" id="ARBA00002442"/>
    </source>
</evidence>
<gene>
    <name evidence="13" type="primary">ccmD</name>
    <name evidence="13" type="ORF">N5A92_15865</name>
</gene>
<comment type="subcellular location">
    <subcellularLocation>
        <location evidence="2 12">Cell inner membrane</location>
        <topology evidence="2 12">Single-pass membrane protein</topology>
    </subcellularLocation>
</comment>
<evidence type="ECO:0000256" key="9">
    <source>
        <dbReference type="ARBA" id="ARBA00022748"/>
    </source>
</evidence>
<comment type="function">
    <text evidence="1 12">Required for the export of heme to the periplasm for the biogenesis of c-type cytochromes.</text>
</comment>
<dbReference type="Proteomes" id="UP001320831">
    <property type="component" value="Unassembled WGS sequence"/>
</dbReference>
<evidence type="ECO:0000256" key="10">
    <source>
        <dbReference type="ARBA" id="ARBA00022989"/>
    </source>
</evidence>
<evidence type="ECO:0000256" key="11">
    <source>
        <dbReference type="ARBA" id="ARBA00023136"/>
    </source>
</evidence>
<organism evidence="13 14">
    <name type="scientific">Chelativorans salis</name>
    <dbReference type="NCBI Taxonomy" id="2978478"/>
    <lineage>
        <taxon>Bacteria</taxon>
        <taxon>Pseudomonadati</taxon>
        <taxon>Pseudomonadota</taxon>
        <taxon>Alphaproteobacteria</taxon>
        <taxon>Hyphomicrobiales</taxon>
        <taxon>Phyllobacteriaceae</taxon>
        <taxon>Chelativorans</taxon>
    </lineage>
</organism>
<evidence type="ECO:0000256" key="2">
    <source>
        <dbReference type="ARBA" id="ARBA00004377"/>
    </source>
</evidence>
<proteinExistence type="inferred from homology"/>
<dbReference type="NCBIfam" id="TIGR03141">
    <property type="entry name" value="cytochro_ccmD"/>
    <property type="match status" value="1"/>
</dbReference>
<keyword evidence="7 12" id="KW-0997">Cell inner membrane</keyword>
<keyword evidence="14" id="KW-1185">Reference proteome</keyword>
<evidence type="ECO:0000256" key="5">
    <source>
        <dbReference type="ARBA" id="ARBA00022448"/>
    </source>
</evidence>
<reference evidence="13 14" key="1">
    <citation type="submission" date="2022-09" db="EMBL/GenBank/DDBJ databases">
        <title>Chelativorans salina sp. nov., a novel slightly halophilic bacterium isolated from a saline lake sediment enrichment.</title>
        <authorList>
            <person name="Gao L."/>
            <person name="Fang B.-Z."/>
            <person name="Li W.-J."/>
        </authorList>
    </citation>
    <scope>NUCLEOTIDE SEQUENCE [LARGE SCALE GENOMIC DNA]</scope>
    <source>
        <strain evidence="13 14">EGI FJ00035</strain>
    </source>
</reference>
<keyword evidence="10 12" id="KW-1133">Transmembrane helix</keyword>
<protein>
    <recommendedName>
        <fullName evidence="4 12">Heme exporter protein D</fullName>
    </recommendedName>
</protein>
<comment type="caution">
    <text evidence="13">The sequence shown here is derived from an EMBL/GenBank/DDBJ whole genome shotgun (WGS) entry which is preliminary data.</text>
</comment>
<dbReference type="InterPro" id="IPR007078">
    <property type="entry name" value="Haem_export_protD_CcmD"/>
</dbReference>
<keyword evidence="6 12" id="KW-1003">Cell membrane</keyword>
<keyword evidence="11 12" id="KW-0472">Membrane</keyword>
<evidence type="ECO:0000256" key="3">
    <source>
        <dbReference type="ARBA" id="ARBA00008741"/>
    </source>
</evidence>
<evidence type="ECO:0000256" key="8">
    <source>
        <dbReference type="ARBA" id="ARBA00022692"/>
    </source>
</evidence>
<evidence type="ECO:0000313" key="13">
    <source>
        <dbReference type="EMBL" id="MCT7376512.1"/>
    </source>
</evidence>
<keyword evidence="9 12" id="KW-0201">Cytochrome c-type biogenesis</keyword>
<evidence type="ECO:0000313" key="14">
    <source>
        <dbReference type="Proteomes" id="UP001320831"/>
    </source>
</evidence>
<feature type="transmembrane region" description="Helical" evidence="12">
    <location>
        <begin position="6"/>
        <end position="27"/>
    </location>
</feature>
<name>A0ABT2LRP8_9HYPH</name>
<evidence type="ECO:0000256" key="12">
    <source>
        <dbReference type="RuleBase" id="RU363101"/>
    </source>
</evidence>
<comment type="similarity">
    <text evidence="3 12">Belongs to the CcmD/CycX/HelD family.</text>
</comment>
<dbReference type="RefSeq" id="WP_260904507.1">
    <property type="nucleotide sequence ID" value="NZ_JAOCZP010000004.1"/>
</dbReference>
<accession>A0ABT2LRP8</accession>
<dbReference type="Pfam" id="PF04995">
    <property type="entry name" value="CcmD"/>
    <property type="match status" value="1"/>
</dbReference>
<dbReference type="EMBL" id="JAOCZP010000004">
    <property type="protein sequence ID" value="MCT7376512.1"/>
    <property type="molecule type" value="Genomic_DNA"/>
</dbReference>
<evidence type="ECO:0000256" key="4">
    <source>
        <dbReference type="ARBA" id="ARBA00016461"/>
    </source>
</evidence>
<sequence length="55" mass="6093">MTHLAYVVAAYAISALAIGGLAVWILLDQRAQKQALKELEERGVRRRSARTEAAR</sequence>
<evidence type="ECO:0000256" key="7">
    <source>
        <dbReference type="ARBA" id="ARBA00022519"/>
    </source>
</evidence>